<dbReference type="GO" id="GO:0000976">
    <property type="term" value="F:transcription cis-regulatory region binding"/>
    <property type="evidence" value="ECO:0007669"/>
    <property type="project" value="TreeGrafter"/>
</dbReference>
<dbReference type="SUPFAM" id="SSF46689">
    <property type="entry name" value="Homeodomain-like"/>
    <property type="match status" value="1"/>
</dbReference>
<dbReference type="PANTHER" id="PTHR30055">
    <property type="entry name" value="HTH-TYPE TRANSCRIPTIONAL REGULATOR RUTR"/>
    <property type="match status" value="1"/>
</dbReference>
<evidence type="ECO:0000256" key="2">
    <source>
        <dbReference type="ARBA" id="ARBA00023125"/>
    </source>
</evidence>
<gene>
    <name evidence="6" type="ORF">LR394_40455</name>
</gene>
<dbReference type="GO" id="GO:0003700">
    <property type="term" value="F:DNA-binding transcription factor activity"/>
    <property type="evidence" value="ECO:0007669"/>
    <property type="project" value="TreeGrafter"/>
</dbReference>
<dbReference type="RefSeq" id="WP_231450034.1">
    <property type="nucleotide sequence ID" value="NZ_JAJOMB010000047.1"/>
</dbReference>
<evidence type="ECO:0000313" key="6">
    <source>
        <dbReference type="EMBL" id="MCD5317182.1"/>
    </source>
</evidence>
<keyword evidence="2 4" id="KW-0238">DNA-binding</keyword>
<feature type="domain" description="HTH tetR-type" evidence="5">
    <location>
        <begin position="7"/>
        <end position="67"/>
    </location>
</feature>
<dbReference type="InterPro" id="IPR001647">
    <property type="entry name" value="HTH_TetR"/>
</dbReference>
<proteinExistence type="predicted"/>
<dbReference type="AlphaFoldDB" id="A0A9X1NLE9"/>
<dbReference type="Proteomes" id="UP001138997">
    <property type="component" value="Unassembled WGS sequence"/>
</dbReference>
<keyword evidence="3" id="KW-0804">Transcription</keyword>
<evidence type="ECO:0000256" key="1">
    <source>
        <dbReference type="ARBA" id="ARBA00023015"/>
    </source>
</evidence>
<evidence type="ECO:0000259" key="5">
    <source>
        <dbReference type="PROSITE" id="PS50977"/>
    </source>
</evidence>
<dbReference type="InterPro" id="IPR050109">
    <property type="entry name" value="HTH-type_TetR-like_transc_reg"/>
</dbReference>
<accession>A0A9X1NLE9</accession>
<protein>
    <submittedName>
        <fullName evidence="6">TetR/AcrR family transcriptional regulator</fullName>
    </submittedName>
</protein>
<dbReference type="PROSITE" id="PS50977">
    <property type="entry name" value="HTH_TETR_2"/>
    <property type="match status" value="1"/>
</dbReference>
<evidence type="ECO:0000313" key="7">
    <source>
        <dbReference type="Proteomes" id="UP001138997"/>
    </source>
</evidence>
<keyword evidence="7" id="KW-1185">Reference proteome</keyword>
<dbReference type="Pfam" id="PF00440">
    <property type="entry name" value="TetR_N"/>
    <property type="match status" value="1"/>
</dbReference>
<feature type="DNA-binding region" description="H-T-H motif" evidence="4">
    <location>
        <begin position="30"/>
        <end position="49"/>
    </location>
</feature>
<evidence type="ECO:0000256" key="3">
    <source>
        <dbReference type="ARBA" id="ARBA00023163"/>
    </source>
</evidence>
<keyword evidence="1" id="KW-0805">Transcription regulation</keyword>
<evidence type="ECO:0000256" key="4">
    <source>
        <dbReference type="PROSITE-ProRule" id="PRU00335"/>
    </source>
</evidence>
<dbReference type="Gene3D" id="1.10.357.10">
    <property type="entry name" value="Tetracycline Repressor, domain 2"/>
    <property type="match status" value="1"/>
</dbReference>
<dbReference type="PRINTS" id="PR00455">
    <property type="entry name" value="HTHTETR"/>
</dbReference>
<organism evidence="6 7">
    <name type="scientific">Kineosporia babensis</name>
    <dbReference type="NCBI Taxonomy" id="499548"/>
    <lineage>
        <taxon>Bacteria</taxon>
        <taxon>Bacillati</taxon>
        <taxon>Actinomycetota</taxon>
        <taxon>Actinomycetes</taxon>
        <taxon>Kineosporiales</taxon>
        <taxon>Kineosporiaceae</taxon>
        <taxon>Kineosporia</taxon>
    </lineage>
</organism>
<reference evidence="6" key="1">
    <citation type="submission" date="2021-11" db="EMBL/GenBank/DDBJ databases">
        <title>Streptomyces corallinus and Kineosporia corallina sp. nov., two new coral-derived marine actinobacteria.</title>
        <authorList>
            <person name="Buangrab K."/>
            <person name="Sutthacheep M."/>
            <person name="Yeemin T."/>
            <person name="Harunari E."/>
            <person name="Igarashi Y."/>
            <person name="Sripreechasak P."/>
            <person name="Kanchanasin P."/>
            <person name="Tanasupawat S."/>
            <person name="Phongsopitanun W."/>
        </authorList>
    </citation>
    <scope>NUCLEOTIDE SEQUENCE</scope>
    <source>
        <strain evidence="6">JCM 31032</strain>
    </source>
</reference>
<dbReference type="PANTHER" id="PTHR30055:SF234">
    <property type="entry name" value="HTH-TYPE TRANSCRIPTIONAL REGULATOR BETI"/>
    <property type="match status" value="1"/>
</dbReference>
<sequence>MPGPFRFLADEQILEAAAGLFARHGFTQTSVQRVATAVGLSKTGLLHHFPSKDALAEAVTERSIALMSEVLEAVRALPTGPERDRLALTLLVDQAMSRPGLTAFSLNHITTGSRPTASDHHLILEAFGLSADSGLSERRLRVIGALGALAIASLTVVGTGQAGNWRSHIVATAYDALGHDQASRTTPKQAKRPGAGS</sequence>
<dbReference type="InterPro" id="IPR009057">
    <property type="entry name" value="Homeodomain-like_sf"/>
</dbReference>
<name>A0A9X1NLE9_9ACTN</name>
<dbReference type="EMBL" id="JAJOMB010000047">
    <property type="protein sequence ID" value="MCD5317182.1"/>
    <property type="molecule type" value="Genomic_DNA"/>
</dbReference>
<comment type="caution">
    <text evidence="6">The sequence shown here is derived from an EMBL/GenBank/DDBJ whole genome shotgun (WGS) entry which is preliminary data.</text>
</comment>